<gene>
    <name evidence="11" type="ORF">OXH18_15980</name>
</gene>
<dbReference type="Proteomes" id="UP001163152">
    <property type="component" value="Chromosome"/>
</dbReference>
<evidence type="ECO:0000256" key="5">
    <source>
        <dbReference type="ARBA" id="ARBA00022989"/>
    </source>
</evidence>
<evidence type="ECO:0000259" key="10">
    <source>
        <dbReference type="Pfam" id="PF16916"/>
    </source>
</evidence>
<feature type="domain" description="Cation efflux protein cytoplasmic" evidence="10">
    <location>
        <begin position="220"/>
        <end position="294"/>
    </location>
</feature>
<proteinExistence type="inferred from homology"/>
<keyword evidence="5 8" id="KW-1133">Transmembrane helix</keyword>
<reference evidence="11" key="1">
    <citation type="submission" date="2022-12" db="EMBL/GenBank/DDBJ databases">
        <title>Polyphasic identification of a Novel Hot-Spring Cyanobacterium Ocullathermofonsia sinensis gen nov. sp. nov. and Genomic Insights on its Adaptations to the Thermal Habitat.</title>
        <authorList>
            <person name="Daroch M."/>
            <person name="Tang J."/>
            <person name="Jiang Y."/>
        </authorList>
    </citation>
    <scope>NUCLEOTIDE SEQUENCE</scope>
    <source>
        <strain evidence="11">PKUAC-SCTA174</strain>
    </source>
</reference>
<evidence type="ECO:0000256" key="3">
    <source>
        <dbReference type="ARBA" id="ARBA00022448"/>
    </source>
</evidence>
<dbReference type="InterPro" id="IPR027469">
    <property type="entry name" value="Cation_efflux_TMD_sf"/>
</dbReference>
<dbReference type="EMBL" id="CP113797">
    <property type="protein sequence ID" value="WAL58668.1"/>
    <property type="molecule type" value="Genomic_DNA"/>
</dbReference>
<feature type="transmembrane region" description="Helical" evidence="8">
    <location>
        <begin position="61"/>
        <end position="79"/>
    </location>
</feature>
<dbReference type="Pfam" id="PF01545">
    <property type="entry name" value="Cation_efflux"/>
    <property type="match status" value="1"/>
</dbReference>
<sequence>MPHYCYPGCTHPPDSATPQKARSLWIALLLIVGFAIVELGVGLFSHSLALVAESGHMLSDGLFLGLALGAVWMAQLPASNQATFGYRRVEILAALFNGIGLMLVAIWIAWEAVTRLHHPAEEILSGPMLMTAAIGLVMNTINAFLLHQESHSDLNVRGAFLHMVADAVSSVAVIVVAVLVWAFGWHWMDSTISVAVAVLIAAGAVPLIRQSCNILLEKAPDHLDVNQIHQHLLEMAGVVRVEQLRVWSIALGQIALSAQLTVTLAPVEARDRLLVQLRTSLEQEFGIQEVFLQMSAPVLPPMINLNQPENLNAVLTAFDASLGGAER</sequence>
<dbReference type="InterPro" id="IPR058533">
    <property type="entry name" value="Cation_efflux_TM"/>
</dbReference>
<feature type="transmembrane region" description="Helical" evidence="8">
    <location>
        <begin position="159"/>
        <end position="184"/>
    </location>
</feature>
<dbReference type="AlphaFoldDB" id="A0A9E9C6X4"/>
<dbReference type="GO" id="GO:0005886">
    <property type="term" value="C:plasma membrane"/>
    <property type="evidence" value="ECO:0007669"/>
    <property type="project" value="TreeGrafter"/>
</dbReference>
<keyword evidence="4 8" id="KW-0812">Transmembrane</keyword>
<feature type="domain" description="Cation efflux protein transmembrane" evidence="9">
    <location>
        <begin position="24"/>
        <end position="216"/>
    </location>
</feature>
<evidence type="ECO:0000256" key="1">
    <source>
        <dbReference type="ARBA" id="ARBA00004141"/>
    </source>
</evidence>
<feature type="transmembrane region" description="Helical" evidence="8">
    <location>
        <begin position="91"/>
        <end position="110"/>
    </location>
</feature>
<evidence type="ECO:0000256" key="6">
    <source>
        <dbReference type="ARBA" id="ARBA00023065"/>
    </source>
</evidence>
<dbReference type="KEGG" id="tsin:OXH18_15980"/>
<dbReference type="SUPFAM" id="SSF161111">
    <property type="entry name" value="Cation efflux protein transmembrane domain-like"/>
    <property type="match status" value="1"/>
</dbReference>
<feature type="transmembrane region" description="Helical" evidence="8">
    <location>
        <begin position="24"/>
        <end position="49"/>
    </location>
</feature>
<feature type="transmembrane region" description="Helical" evidence="8">
    <location>
        <begin position="190"/>
        <end position="208"/>
    </location>
</feature>
<name>A0A9E9C6X4_9CYAN</name>
<keyword evidence="7 8" id="KW-0472">Membrane</keyword>
<keyword evidence="12" id="KW-1185">Reference proteome</keyword>
<dbReference type="InterPro" id="IPR002524">
    <property type="entry name" value="Cation_efflux"/>
</dbReference>
<protein>
    <submittedName>
        <fullName evidence="11">Cation diffusion facilitator family transporter</fullName>
    </submittedName>
</protein>
<evidence type="ECO:0000256" key="2">
    <source>
        <dbReference type="ARBA" id="ARBA00008873"/>
    </source>
</evidence>
<comment type="similarity">
    <text evidence="2">Belongs to the cation diffusion facilitator (CDF) transporter (TC 2.A.4) family. SLC30A subfamily.</text>
</comment>
<evidence type="ECO:0000313" key="12">
    <source>
        <dbReference type="Proteomes" id="UP001163152"/>
    </source>
</evidence>
<dbReference type="Gene3D" id="1.20.1510.10">
    <property type="entry name" value="Cation efflux protein transmembrane domain"/>
    <property type="match status" value="1"/>
</dbReference>
<evidence type="ECO:0000256" key="7">
    <source>
        <dbReference type="ARBA" id="ARBA00023136"/>
    </source>
</evidence>
<dbReference type="NCBIfam" id="TIGR01297">
    <property type="entry name" value="CDF"/>
    <property type="match status" value="1"/>
</dbReference>
<comment type="subcellular location">
    <subcellularLocation>
        <location evidence="1">Membrane</location>
        <topology evidence="1">Multi-pass membrane protein</topology>
    </subcellularLocation>
</comment>
<evidence type="ECO:0000256" key="8">
    <source>
        <dbReference type="SAM" id="Phobius"/>
    </source>
</evidence>
<dbReference type="InterPro" id="IPR050681">
    <property type="entry name" value="CDF/SLC30A"/>
</dbReference>
<accession>A0A9E9C6X4</accession>
<evidence type="ECO:0000256" key="4">
    <source>
        <dbReference type="ARBA" id="ARBA00022692"/>
    </source>
</evidence>
<dbReference type="RefSeq" id="WP_268608094.1">
    <property type="nucleotide sequence ID" value="NZ_CP113797.1"/>
</dbReference>
<evidence type="ECO:0000313" key="11">
    <source>
        <dbReference type="EMBL" id="WAL58668.1"/>
    </source>
</evidence>
<dbReference type="GO" id="GO:0005385">
    <property type="term" value="F:zinc ion transmembrane transporter activity"/>
    <property type="evidence" value="ECO:0007669"/>
    <property type="project" value="TreeGrafter"/>
</dbReference>
<dbReference type="Pfam" id="PF16916">
    <property type="entry name" value="ZT_dimer"/>
    <property type="match status" value="1"/>
</dbReference>
<dbReference type="PANTHER" id="PTHR11562:SF17">
    <property type="entry name" value="RE54080P-RELATED"/>
    <property type="match status" value="1"/>
</dbReference>
<evidence type="ECO:0000259" key="9">
    <source>
        <dbReference type="Pfam" id="PF01545"/>
    </source>
</evidence>
<keyword evidence="3" id="KW-0813">Transport</keyword>
<organism evidence="11 12">
    <name type="scientific">Thermocoleostomius sinensis A174</name>
    <dbReference type="NCBI Taxonomy" id="2016057"/>
    <lineage>
        <taxon>Bacteria</taxon>
        <taxon>Bacillati</taxon>
        <taxon>Cyanobacteriota</taxon>
        <taxon>Cyanophyceae</taxon>
        <taxon>Oculatellales</taxon>
        <taxon>Oculatellaceae</taxon>
        <taxon>Thermocoleostomius</taxon>
    </lineage>
</organism>
<dbReference type="PANTHER" id="PTHR11562">
    <property type="entry name" value="CATION EFFLUX PROTEIN/ ZINC TRANSPORTER"/>
    <property type="match status" value="1"/>
</dbReference>
<keyword evidence="6" id="KW-0406">Ion transport</keyword>
<dbReference type="InterPro" id="IPR027470">
    <property type="entry name" value="Cation_efflux_CTD"/>
</dbReference>
<feature type="transmembrane region" description="Helical" evidence="8">
    <location>
        <begin position="130"/>
        <end position="147"/>
    </location>
</feature>